<dbReference type="EMBL" id="UOFS01000033">
    <property type="protein sequence ID" value="VAW97205.1"/>
    <property type="molecule type" value="Genomic_DNA"/>
</dbReference>
<organism evidence="6">
    <name type="scientific">hydrothermal vent metagenome</name>
    <dbReference type="NCBI Taxonomy" id="652676"/>
    <lineage>
        <taxon>unclassified sequences</taxon>
        <taxon>metagenomes</taxon>
        <taxon>ecological metagenomes</taxon>
    </lineage>
</organism>
<proteinExistence type="predicted"/>
<evidence type="ECO:0008006" key="7">
    <source>
        <dbReference type="Google" id="ProtNLM"/>
    </source>
</evidence>
<dbReference type="SUPFAM" id="SSF49503">
    <property type="entry name" value="Cupredoxins"/>
    <property type="match status" value="2"/>
</dbReference>
<dbReference type="PANTHER" id="PTHR11709:SF394">
    <property type="entry name" value="FI03373P-RELATED"/>
    <property type="match status" value="1"/>
</dbReference>
<evidence type="ECO:0000256" key="3">
    <source>
        <dbReference type="ARBA" id="ARBA00023008"/>
    </source>
</evidence>
<dbReference type="Gene3D" id="2.60.40.420">
    <property type="entry name" value="Cupredoxins - blue copper proteins"/>
    <property type="match status" value="1"/>
</dbReference>
<dbReference type="InterPro" id="IPR011706">
    <property type="entry name" value="Cu-oxidase_C"/>
</dbReference>
<evidence type="ECO:0000259" key="5">
    <source>
        <dbReference type="Pfam" id="PF07732"/>
    </source>
</evidence>
<dbReference type="InterPro" id="IPR011707">
    <property type="entry name" value="Cu-oxidase-like_N"/>
</dbReference>
<sequence>MNTFLKQYSKSLKWVASIVMMAVISAPAYAVVEGISDSIVAGAPEFNLTASEGYITTPDGDSLLIWGYAVIGGVMQYPGPTMIVNQGDVVTVNLTNSLNETNPLGIKTSMIFPGQQNVTVTGGTAGLITNETNGPLDVVTYTFTATTPGTYMYQSGTSQTTQLEMGLIGTIIVRPTLPATTTTTQAYTTADSAYDYEYLFVLTEMDPQIHYAVEFANSPADIEAIDNTEHHPVLWFINGRNGPDTVAPSNAPYLPYQPMGSLAQVHPGDTALIRFVNAGRDLHPFHTHGNHFKMLARDGRLLQSNPAATSADLAREDFTLQAVPGATYDVLWGWTGEKLGWDIIGDVAADPASAHTCDTPNGYDTVTKEYCPDHNKPFPTTRTNQAELSFGGFYSGSPFLGAFASLPPGEGGLNLSGGMFYMWHSHNEREIVNNDIYPGGMLTMMIVEPFNVVIAK</sequence>
<evidence type="ECO:0000256" key="2">
    <source>
        <dbReference type="ARBA" id="ARBA00023002"/>
    </source>
</evidence>
<gene>
    <name evidence="6" type="ORF">MNBD_GAMMA22-2241</name>
</gene>
<dbReference type="GO" id="GO:0016491">
    <property type="term" value="F:oxidoreductase activity"/>
    <property type="evidence" value="ECO:0007669"/>
    <property type="project" value="UniProtKB-KW"/>
</dbReference>
<evidence type="ECO:0000259" key="4">
    <source>
        <dbReference type="Pfam" id="PF07731"/>
    </source>
</evidence>
<name>A0A3B0ZUG7_9ZZZZ</name>
<dbReference type="Pfam" id="PF07732">
    <property type="entry name" value="Cu-oxidase_3"/>
    <property type="match status" value="1"/>
</dbReference>
<keyword evidence="2" id="KW-0560">Oxidoreductase</keyword>
<dbReference type="InterPro" id="IPR008972">
    <property type="entry name" value="Cupredoxin"/>
</dbReference>
<accession>A0A3B0ZUG7</accession>
<dbReference type="InterPro" id="IPR045087">
    <property type="entry name" value="Cu-oxidase_fam"/>
</dbReference>
<keyword evidence="3" id="KW-0186">Copper</keyword>
<evidence type="ECO:0000256" key="1">
    <source>
        <dbReference type="ARBA" id="ARBA00022723"/>
    </source>
</evidence>
<reference evidence="6" key="1">
    <citation type="submission" date="2018-06" db="EMBL/GenBank/DDBJ databases">
        <authorList>
            <person name="Zhirakovskaya E."/>
        </authorList>
    </citation>
    <scope>NUCLEOTIDE SEQUENCE</scope>
</reference>
<keyword evidence="1" id="KW-0479">Metal-binding</keyword>
<dbReference type="PANTHER" id="PTHR11709">
    <property type="entry name" value="MULTI-COPPER OXIDASE"/>
    <property type="match status" value="1"/>
</dbReference>
<dbReference type="Pfam" id="PF07731">
    <property type="entry name" value="Cu-oxidase_2"/>
    <property type="match status" value="1"/>
</dbReference>
<feature type="domain" description="Plastocyanin-like" evidence="4">
    <location>
        <begin position="255"/>
        <end position="303"/>
    </location>
</feature>
<feature type="domain" description="Plastocyanin-like" evidence="5">
    <location>
        <begin position="75"/>
        <end position="175"/>
    </location>
</feature>
<dbReference type="AlphaFoldDB" id="A0A3B0ZUG7"/>
<dbReference type="GO" id="GO:0005507">
    <property type="term" value="F:copper ion binding"/>
    <property type="evidence" value="ECO:0007669"/>
    <property type="project" value="InterPro"/>
</dbReference>
<protein>
    <recommendedName>
        <fullName evidence="7">Multicopper oxidase</fullName>
    </recommendedName>
</protein>
<evidence type="ECO:0000313" key="6">
    <source>
        <dbReference type="EMBL" id="VAW97205.1"/>
    </source>
</evidence>